<keyword evidence="3" id="KW-1185">Reference proteome</keyword>
<proteinExistence type="predicted"/>
<dbReference type="AlphaFoldDB" id="A0A087U5R3"/>
<accession>A0A087U5R3</accession>
<evidence type="ECO:0000313" key="3">
    <source>
        <dbReference type="Proteomes" id="UP000054359"/>
    </source>
</evidence>
<feature type="non-terminal residue" evidence="2">
    <location>
        <position position="44"/>
    </location>
</feature>
<organism evidence="2 3">
    <name type="scientific">Stegodyphus mimosarum</name>
    <name type="common">African social velvet spider</name>
    <dbReference type="NCBI Taxonomy" id="407821"/>
    <lineage>
        <taxon>Eukaryota</taxon>
        <taxon>Metazoa</taxon>
        <taxon>Ecdysozoa</taxon>
        <taxon>Arthropoda</taxon>
        <taxon>Chelicerata</taxon>
        <taxon>Arachnida</taxon>
        <taxon>Araneae</taxon>
        <taxon>Araneomorphae</taxon>
        <taxon>Entelegynae</taxon>
        <taxon>Eresoidea</taxon>
        <taxon>Eresidae</taxon>
        <taxon>Stegodyphus</taxon>
    </lineage>
</organism>
<name>A0A087U5R3_STEMI</name>
<protein>
    <submittedName>
        <fullName evidence="2">Uncharacterized protein</fullName>
    </submittedName>
</protein>
<sequence length="44" mass="5267">MHIIFCLLLHCAMSLIFHVQLVSGNDFWLNAFWKCFFFPNLFCV</sequence>
<reference evidence="2 3" key="1">
    <citation type="submission" date="2013-11" db="EMBL/GenBank/DDBJ databases">
        <title>Genome sequencing of Stegodyphus mimosarum.</title>
        <authorList>
            <person name="Bechsgaard J."/>
        </authorList>
    </citation>
    <scope>NUCLEOTIDE SEQUENCE [LARGE SCALE GENOMIC DNA]</scope>
</reference>
<dbReference type="EMBL" id="KK118314">
    <property type="protein sequence ID" value="KFM72702.1"/>
    <property type="molecule type" value="Genomic_DNA"/>
</dbReference>
<gene>
    <name evidence="2" type="ORF">X975_06710</name>
</gene>
<evidence type="ECO:0000256" key="1">
    <source>
        <dbReference type="SAM" id="SignalP"/>
    </source>
</evidence>
<feature type="signal peptide" evidence="1">
    <location>
        <begin position="1"/>
        <end position="24"/>
    </location>
</feature>
<keyword evidence="1" id="KW-0732">Signal</keyword>
<dbReference type="Proteomes" id="UP000054359">
    <property type="component" value="Unassembled WGS sequence"/>
</dbReference>
<evidence type="ECO:0000313" key="2">
    <source>
        <dbReference type="EMBL" id="KFM72702.1"/>
    </source>
</evidence>
<feature type="chain" id="PRO_5001830264" evidence="1">
    <location>
        <begin position="25"/>
        <end position="44"/>
    </location>
</feature>